<proteinExistence type="inferred from homology"/>
<dbReference type="GO" id="GO:0005506">
    <property type="term" value="F:iron ion binding"/>
    <property type="evidence" value="ECO:0007669"/>
    <property type="project" value="InterPro"/>
</dbReference>
<dbReference type="Gene3D" id="1.10.630.10">
    <property type="entry name" value="Cytochrome P450"/>
    <property type="match status" value="1"/>
</dbReference>
<dbReference type="PANTHER" id="PTHR24282:SF255">
    <property type="entry name" value="CYTOCHROME P450 72A11-RELATED"/>
    <property type="match status" value="1"/>
</dbReference>
<keyword evidence="5" id="KW-0479">Metal-binding</keyword>
<dbReference type="STRING" id="429701.A0A2G9GKY0"/>
<keyword evidence="4" id="KW-0812">Transmembrane</keyword>
<dbReference type="GO" id="GO:0016020">
    <property type="term" value="C:membrane"/>
    <property type="evidence" value="ECO:0007669"/>
    <property type="project" value="UniProtKB-SubCell"/>
</dbReference>
<keyword evidence="6" id="KW-1133">Transmembrane helix</keyword>
<evidence type="ECO:0000256" key="7">
    <source>
        <dbReference type="ARBA" id="ARBA00023002"/>
    </source>
</evidence>
<organism evidence="11 12">
    <name type="scientific">Handroanthus impetiginosus</name>
    <dbReference type="NCBI Taxonomy" id="429701"/>
    <lineage>
        <taxon>Eukaryota</taxon>
        <taxon>Viridiplantae</taxon>
        <taxon>Streptophyta</taxon>
        <taxon>Embryophyta</taxon>
        <taxon>Tracheophyta</taxon>
        <taxon>Spermatophyta</taxon>
        <taxon>Magnoliopsida</taxon>
        <taxon>eudicotyledons</taxon>
        <taxon>Gunneridae</taxon>
        <taxon>Pentapetalae</taxon>
        <taxon>asterids</taxon>
        <taxon>lamiids</taxon>
        <taxon>Lamiales</taxon>
        <taxon>Bignoniaceae</taxon>
        <taxon>Crescentiina</taxon>
        <taxon>Tabebuia alliance</taxon>
        <taxon>Handroanthus</taxon>
    </lineage>
</organism>
<dbReference type="AlphaFoldDB" id="A0A2G9GKY0"/>
<protein>
    <submittedName>
        <fullName evidence="11">Secologanin synthase</fullName>
        <ecNumber evidence="11">1.3.3.9</ecNumber>
    </submittedName>
</protein>
<evidence type="ECO:0000256" key="6">
    <source>
        <dbReference type="ARBA" id="ARBA00022989"/>
    </source>
</evidence>
<dbReference type="InterPro" id="IPR050665">
    <property type="entry name" value="Cytochrome_P450_Monooxygen"/>
</dbReference>
<dbReference type="PANTHER" id="PTHR24282">
    <property type="entry name" value="CYTOCHROME P450 FAMILY MEMBER"/>
    <property type="match status" value="1"/>
</dbReference>
<keyword evidence="3" id="KW-0349">Heme</keyword>
<evidence type="ECO:0000256" key="9">
    <source>
        <dbReference type="ARBA" id="ARBA00023033"/>
    </source>
</evidence>
<accession>A0A2G9GKY0</accession>
<keyword evidence="9" id="KW-0503">Monooxygenase</keyword>
<dbReference type="InterPro" id="IPR001128">
    <property type="entry name" value="Cyt_P450"/>
</dbReference>
<sequence>MEALLCSVALSCAVIALVYAWKILNRVWFRPKNLEKCFRQQGFKGNSYRVLLGDLKEMRMMMKEANSRPINFSNDIVPRVLPFTHRTLKNYGQNCFVWFGPRPAVIILDPEVIKEILSKSYIFQKPAGNAFSRLLARGLASYETDKWAKHRKLINPAFHVEKLKLMVPSFYLSCAEMLNKW</sequence>
<comment type="subcellular location">
    <subcellularLocation>
        <location evidence="1">Membrane</location>
    </subcellularLocation>
</comment>
<dbReference type="SUPFAM" id="SSF48264">
    <property type="entry name" value="Cytochrome P450"/>
    <property type="match status" value="1"/>
</dbReference>
<dbReference type="GO" id="GO:0016705">
    <property type="term" value="F:oxidoreductase activity, acting on paired donors, with incorporation or reduction of molecular oxygen"/>
    <property type="evidence" value="ECO:0007669"/>
    <property type="project" value="InterPro"/>
</dbReference>
<dbReference type="GO" id="GO:0020037">
    <property type="term" value="F:heme binding"/>
    <property type="evidence" value="ECO:0007669"/>
    <property type="project" value="InterPro"/>
</dbReference>
<keyword evidence="12" id="KW-1185">Reference proteome</keyword>
<dbReference type="GO" id="GO:0004497">
    <property type="term" value="F:monooxygenase activity"/>
    <property type="evidence" value="ECO:0007669"/>
    <property type="project" value="UniProtKB-KW"/>
</dbReference>
<evidence type="ECO:0000256" key="10">
    <source>
        <dbReference type="ARBA" id="ARBA00023136"/>
    </source>
</evidence>
<evidence type="ECO:0000256" key="8">
    <source>
        <dbReference type="ARBA" id="ARBA00023004"/>
    </source>
</evidence>
<dbReference type="Pfam" id="PF00067">
    <property type="entry name" value="p450"/>
    <property type="match status" value="1"/>
</dbReference>
<evidence type="ECO:0000313" key="12">
    <source>
        <dbReference type="Proteomes" id="UP000231279"/>
    </source>
</evidence>
<reference evidence="12" key="1">
    <citation type="journal article" date="2018" name="Gigascience">
        <title>Genome assembly of the Pink Ipe (Handroanthus impetiginosus, Bignoniaceae), a highly valued, ecologically keystone Neotropical timber forest tree.</title>
        <authorList>
            <person name="Silva-Junior O.B."/>
            <person name="Grattapaglia D."/>
            <person name="Novaes E."/>
            <person name="Collevatti R.G."/>
        </authorList>
    </citation>
    <scope>NUCLEOTIDE SEQUENCE [LARGE SCALE GENOMIC DNA]</scope>
    <source>
        <strain evidence="12">cv. UFG-1</strain>
    </source>
</reference>
<dbReference type="EMBL" id="NKXS01004565">
    <property type="protein sequence ID" value="PIN05964.1"/>
    <property type="molecule type" value="Genomic_DNA"/>
</dbReference>
<evidence type="ECO:0000256" key="5">
    <source>
        <dbReference type="ARBA" id="ARBA00022723"/>
    </source>
</evidence>
<name>A0A2G9GKY0_9LAMI</name>
<dbReference type="EC" id="1.3.3.9" evidence="11"/>
<comment type="similarity">
    <text evidence="2">Belongs to the cytochrome P450 family.</text>
</comment>
<comment type="caution">
    <text evidence="11">The sequence shown here is derived from an EMBL/GenBank/DDBJ whole genome shotgun (WGS) entry which is preliminary data.</text>
</comment>
<keyword evidence="8" id="KW-0408">Iron</keyword>
<gene>
    <name evidence="11" type="ORF">CDL12_21487</name>
</gene>
<evidence type="ECO:0000256" key="3">
    <source>
        <dbReference type="ARBA" id="ARBA00022617"/>
    </source>
</evidence>
<keyword evidence="10" id="KW-0472">Membrane</keyword>
<dbReference type="OrthoDB" id="909405at2759"/>
<evidence type="ECO:0000256" key="4">
    <source>
        <dbReference type="ARBA" id="ARBA00022692"/>
    </source>
</evidence>
<dbReference type="Proteomes" id="UP000231279">
    <property type="component" value="Unassembled WGS sequence"/>
</dbReference>
<evidence type="ECO:0000256" key="1">
    <source>
        <dbReference type="ARBA" id="ARBA00004370"/>
    </source>
</evidence>
<dbReference type="InterPro" id="IPR036396">
    <property type="entry name" value="Cyt_P450_sf"/>
</dbReference>
<keyword evidence="7 11" id="KW-0560">Oxidoreductase</keyword>
<evidence type="ECO:0000313" key="11">
    <source>
        <dbReference type="EMBL" id="PIN05964.1"/>
    </source>
</evidence>
<evidence type="ECO:0000256" key="2">
    <source>
        <dbReference type="ARBA" id="ARBA00010617"/>
    </source>
</evidence>